<evidence type="ECO:0000313" key="6">
    <source>
        <dbReference type="EMBL" id="ALR88602.1"/>
    </source>
</evidence>
<evidence type="ECO:0000256" key="1">
    <source>
        <dbReference type="ARBA" id="ARBA00004308"/>
    </source>
</evidence>
<keyword evidence="7" id="KW-1185">Reference proteome</keyword>
<keyword evidence="5" id="KW-0472">Membrane</keyword>
<evidence type="ECO:0000313" key="7">
    <source>
        <dbReference type="Proteomes" id="UP000694865"/>
    </source>
</evidence>
<protein>
    <submittedName>
        <fullName evidence="6">Fam198-like 062</fullName>
    </submittedName>
    <submittedName>
        <fullName evidence="8">Protein FAM198A-like</fullName>
    </submittedName>
</protein>
<evidence type="ECO:0000256" key="2">
    <source>
        <dbReference type="ARBA" id="ARBA00004555"/>
    </source>
</evidence>
<sequence>MMRMRQRVVFLLVAVVLVITAFQVGYFDKKWSLFQRETLQDVTAELRKLGRPILKVTSTQVVLDNDVDNEWLKITKSSETHSVEFEELISQSSDPNLRFFAGKSLPPWLSRTDIMRMNIMSQNKVLGLKPIPFRDKITRVVYDIGVSYPELNMSKINCDNQCAVAKTVNDTYEIFAFHLDRVLGVNRSLPMIARNRFPKLTDNPNITIHDGKVRPIVWFEPGLLHGGKYQGDQNSWDLSFDQYLRLLKARCWDELFTNIDPSICRVPYRLIEWTRMALFDFLLQNYDRLDRFCCGYHNVSEGERCFLEHYNTACDEDPDKLMLVHIFGTILNIDRLVFIDNAGNPGRNIEQLNYKLLAGIEMFPEHCIAIIRSGLLRRMLKRSLYVDKIYWDSTGEQQIDMLIETIEKRAVKLLEFIKKENITTVPDY</sequence>
<comment type="similarity">
    <text evidence="3">Belongs to the GASK family.</text>
</comment>
<dbReference type="OrthoDB" id="10011371at2759"/>
<dbReference type="AlphaFoldDB" id="A0A0U2T5R8"/>
<accession>A0A0U2T5R8</accession>
<dbReference type="InterPro" id="IPR029207">
    <property type="entry name" value="FAM198"/>
</dbReference>
<keyword evidence="4" id="KW-0333">Golgi apparatus</keyword>
<evidence type="ECO:0000256" key="5">
    <source>
        <dbReference type="ARBA" id="ARBA00023136"/>
    </source>
</evidence>
<organism evidence="6">
    <name type="scientific">Saccoglossus kowalevskii</name>
    <name type="common">Acorn worm</name>
    <dbReference type="NCBI Taxonomy" id="10224"/>
    <lineage>
        <taxon>Eukaryota</taxon>
        <taxon>Metazoa</taxon>
        <taxon>Hemichordata</taxon>
        <taxon>Enteropneusta</taxon>
        <taxon>Harrimaniidae</taxon>
        <taxon>Saccoglossus</taxon>
    </lineage>
</organism>
<dbReference type="RefSeq" id="XP_002742397.1">
    <property type="nucleotide sequence ID" value="XM_002742351.2"/>
</dbReference>
<dbReference type="Pfam" id="PF15051">
    <property type="entry name" value="FAM198"/>
    <property type="match status" value="1"/>
</dbReference>
<evidence type="ECO:0000256" key="3">
    <source>
        <dbReference type="ARBA" id="ARBA00007691"/>
    </source>
</evidence>
<dbReference type="PANTHER" id="PTHR15905">
    <property type="entry name" value="GOLGI-ASSOCIATED KINASE 1B-RELATED"/>
    <property type="match status" value="1"/>
</dbReference>
<evidence type="ECO:0000256" key="4">
    <source>
        <dbReference type="ARBA" id="ARBA00023034"/>
    </source>
</evidence>
<gene>
    <name evidence="8" type="primary">LOC100376088</name>
</gene>
<dbReference type="PANTHER" id="PTHR15905:SF5">
    <property type="entry name" value="GOLGI-ASSOCIATED KINASE 1A"/>
    <property type="match status" value="1"/>
</dbReference>
<dbReference type="KEGG" id="sko:100376088"/>
<name>A0A0U2T5R8_SACKO</name>
<reference evidence="8" key="2">
    <citation type="submission" date="2025-05" db="UniProtKB">
        <authorList>
            <consortium name="RefSeq"/>
        </authorList>
    </citation>
    <scope>IDENTIFICATION</scope>
    <source>
        <tissue evidence="8">Testes</tissue>
    </source>
</reference>
<dbReference type="Proteomes" id="UP000694865">
    <property type="component" value="Unplaced"/>
</dbReference>
<evidence type="ECO:0000313" key="8">
    <source>
        <dbReference type="RefSeq" id="XP_002742397.1"/>
    </source>
</evidence>
<dbReference type="GO" id="GO:0005794">
    <property type="term" value="C:Golgi apparatus"/>
    <property type="evidence" value="ECO:0007669"/>
    <property type="project" value="UniProtKB-SubCell"/>
</dbReference>
<reference evidence="6" key="1">
    <citation type="journal article" date="2015" name="Nature">
        <title>Hemichordate genomes and deuterostome origins.</title>
        <authorList>
            <person name="Simakov O."/>
            <person name="Kawashima T."/>
            <person name="Marletaz F."/>
            <person name="Jenkins J."/>
            <person name="Koyanagi R."/>
            <person name="Mitros T."/>
            <person name="Hisata K."/>
            <person name="Bredeson J."/>
            <person name="Shoguchi E."/>
            <person name="Gyoja F."/>
            <person name="Yue J.X."/>
            <person name="Chen Y.C."/>
            <person name="Freeman R.M.Jr."/>
            <person name="Sasaki A."/>
            <person name="Hikosaka-Katayama T."/>
            <person name="Sato A."/>
            <person name="Fujie M."/>
            <person name="Baughman K.W."/>
            <person name="Levine J."/>
            <person name="Gonzalez P."/>
            <person name="Cameron C."/>
            <person name="Fritzenwanker J.H."/>
            <person name="Pani A.M."/>
            <person name="Goto H."/>
            <person name="Kanda M."/>
            <person name="Arakaki N."/>
            <person name="Yamasaki S."/>
            <person name="Qu J."/>
            <person name="Cree A."/>
            <person name="Ding Y."/>
            <person name="Dinh H.H."/>
            <person name="Dugan S."/>
            <person name="Holder M."/>
            <person name="Jhangiani S.N."/>
            <person name="Kovar C.L."/>
            <person name="Lee S.L."/>
            <person name="Lewis L.R."/>
            <person name="Morton D."/>
            <person name="Nazareth L.V."/>
            <person name="Okwuonu G."/>
            <person name="Santibanez J."/>
            <person name="Chen R."/>
            <person name="Richards S."/>
            <person name="Muzny D.M."/>
            <person name="Gillis A."/>
            <person name="Peshkin L."/>
            <person name="Wu M."/>
            <person name="Humphreys T."/>
            <person name="Su Y.H."/>
            <person name="Putnam N.H."/>
            <person name="Schmutz J."/>
            <person name="Fujiyama A."/>
            <person name="Yu J.K."/>
            <person name="Tagawa K."/>
            <person name="Worley K.C."/>
            <person name="Gibbs R.A."/>
            <person name="Kirschner M.W."/>
            <person name="Lowe C.J."/>
            <person name="Satoh N."/>
            <person name="Rokhsar D.S."/>
            <person name="Gerhart J."/>
        </authorList>
    </citation>
    <scope>NUCLEOTIDE SEQUENCE</scope>
</reference>
<proteinExistence type="evidence at transcript level"/>
<dbReference type="EMBL" id="KT876104">
    <property type="protein sequence ID" value="ALR88602.1"/>
    <property type="molecule type" value="mRNA"/>
</dbReference>
<comment type="subcellular location">
    <subcellularLocation>
        <location evidence="1">Endomembrane system</location>
    </subcellularLocation>
    <subcellularLocation>
        <location evidence="2">Golgi apparatus</location>
    </subcellularLocation>
</comment>
<dbReference type="GeneID" id="100376088"/>